<dbReference type="AlphaFoldDB" id="A0A6N2ZG86"/>
<accession>A0A6N2ZG86</accession>
<organism evidence="4">
    <name type="scientific">Peptoniphilus gorbachii</name>
    <dbReference type="NCBI Taxonomy" id="411567"/>
    <lineage>
        <taxon>Bacteria</taxon>
        <taxon>Bacillati</taxon>
        <taxon>Bacillota</taxon>
        <taxon>Tissierellia</taxon>
        <taxon>Tissierellales</taxon>
        <taxon>Peptoniphilaceae</taxon>
        <taxon>Peptoniphilus</taxon>
    </lineage>
</organism>
<dbReference type="Gene3D" id="1.10.10.10">
    <property type="entry name" value="Winged helix-like DNA-binding domain superfamily/Winged helix DNA-binding domain"/>
    <property type="match status" value="2"/>
</dbReference>
<evidence type="ECO:0000259" key="3">
    <source>
        <dbReference type="Pfam" id="PF13518"/>
    </source>
</evidence>
<reference evidence="4" key="1">
    <citation type="submission" date="2019-11" db="EMBL/GenBank/DDBJ databases">
        <authorList>
            <person name="Feng L."/>
        </authorList>
    </citation>
    <scope>NUCLEOTIDE SEQUENCE</scope>
    <source>
        <strain evidence="4">PgorbachiiLFYP46</strain>
    </source>
</reference>
<feature type="domain" description="Insertion element IS150 protein InsJ-like helix-turn-helix" evidence="3">
    <location>
        <begin position="66"/>
        <end position="117"/>
    </location>
</feature>
<dbReference type="EMBL" id="CACRUP010000007">
    <property type="protein sequence ID" value="VYT78509.1"/>
    <property type="molecule type" value="Genomic_DNA"/>
</dbReference>
<proteinExistence type="inferred from homology"/>
<evidence type="ECO:0000256" key="2">
    <source>
        <dbReference type="SAM" id="MobiDB-lite"/>
    </source>
</evidence>
<comment type="similarity">
    <text evidence="1">Belongs to the IS150/IS1296 orfA family.</text>
</comment>
<gene>
    <name evidence="4" type="ORF">PGLFYP46_01049</name>
</gene>
<dbReference type="PANTHER" id="PTHR33795:SF1">
    <property type="entry name" value="INSERTION ELEMENT IS150 PROTEIN INSJ"/>
    <property type="match status" value="1"/>
</dbReference>
<evidence type="ECO:0000256" key="1">
    <source>
        <dbReference type="ARBA" id="ARBA00038232"/>
    </source>
</evidence>
<sequence length="179" mass="21184">MTKYTKEFRVKLVKEYLSGEVGGSVSIAKKHCIPKATLEQWINKYNSGGFKNLSKKLKNNKFTSEFKLSVIQYRQINNTSLRETAEHFNLVNGSMVYRWEKAYQERGLSGLEDNRGRHKKDMTKVNKESKNNTPINENEREELIRLREENRLLKMKIIYEKKLQALLLEEEAEARRKQR</sequence>
<dbReference type="PANTHER" id="PTHR33795">
    <property type="entry name" value="INSERTION ELEMENT IS150 PROTEIN INSJ"/>
    <property type="match status" value="1"/>
</dbReference>
<name>A0A6N2ZG86_9FIRM</name>
<protein>
    <submittedName>
        <fullName evidence="4">Transposase</fullName>
    </submittedName>
</protein>
<dbReference type="Pfam" id="PF13518">
    <property type="entry name" value="HTH_28"/>
    <property type="match status" value="2"/>
</dbReference>
<dbReference type="RefSeq" id="WP_048949817.1">
    <property type="nucleotide sequence ID" value="NZ_CACRUP010000007.1"/>
</dbReference>
<feature type="region of interest" description="Disordered" evidence="2">
    <location>
        <begin position="111"/>
        <end position="136"/>
    </location>
</feature>
<dbReference type="InterPro" id="IPR009057">
    <property type="entry name" value="Homeodomain-like_sf"/>
</dbReference>
<dbReference type="InterPro" id="IPR052057">
    <property type="entry name" value="IS150/IS1296_orfA-like"/>
</dbReference>
<dbReference type="InterPro" id="IPR055247">
    <property type="entry name" value="InsJ-like_HTH"/>
</dbReference>
<feature type="domain" description="Insertion element IS150 protein InsJ-like helix-turn-helix" evidence="3">
    <location>
        <begin position="8"/>
        <end position="56"/>
    </location>
</feature>
<evidence type="ECO:0000313" key="4">
    <source>
        <dbReference type="EMBL" id="VYT78509.1"/>
    </source>
</evidence>
<dbReference type="SUPFAM" id="SSF46689">
    <property type="entry name" value="Homeodomain-like"/>
    <property type="match status" value="2"/>
</dbReference>
<dbReference type="InterPro" id="IPR036388">
    <property type="entry name" value="WH-like_DNA-bd_sf"/>
</dbReference>